<dbReference type="AlphaFoldDB" id="A0A9P6FR24"/>
<feature type="region of interest" description="Disordered" evidence="1">
    <location>
        <begin position="1"/>
        <end position="51"/>
    </location>
</feature>
<evidence type="ECO:0000313" key="3">
    <source>
        <dbReference type="Proteomes" id="UP000780801"/>
    </source>
</evidence>
<dbReference type="Proteomes" id="UP000780801">
    <property type="component" value="Unassembled WGS sequence"/>
</dbReference>
<dbReference type="EMBL" id="JAABOA010002171">
    <property type="protein sequence ID" value="KAF9580275.1"/>
    <property type="molecule type" value="Genomic_DNA"/>
</dbReference>
<keyword evidence="3" id="KW-1185">Reference proteome</keyword>
<dbReference type="OrthoDB" id="10257471at2759"/>
<evidence type="ECO:0008006" key="4">
    <source>
        <dbReference type="Google" id="ProtNLM"/>
    </source>
</evidence>
<feature type="compositionally biased region" description="Polar residues" evidence="1">
    <location>
        <begin position="363"/>
        <end position="380"/>
    </location>
</feature>
<name>A0A9P6FR24_9FUNG</name>
<dbReference type="GO" id="GO:0019005">
    <property type="term" value="C:SCF ubiquitin ligase complex"/>
    <property type="evidence" value="ECO:0007669"/>
    <property type="project" value="TreeGrafter"/>
</dbReference>
<dbReference type="Gene3D" id="3.80.10.10">
    <property type="entry name" value="Ribonuclease Inhibitor"/>
    <property type="match status" value="2"/>
</dbReference>
<comment type="caution">
    <text evidence="2">The sequence shown here is derived from an EMBL/GenBank/DDBJ whole genome shotgun (WGS) entry which is preliminary data.</text>
</comment>
<organism evidence="2 3">
    <name type="scientific">Lunasporangiospora selenospora</name>
    <dbReference type="NCBI Taxonomy" id="979761"/>
    <lineage>
        <taxon>Eukaryota</taxon>
        <taxon>Fungi</taxon>
        <taxon>Fungi incertae sedis</taxon>
        <taxon>Mucoromycota</taxon>
        <taxon>Mortierellomycotina</taxon>
        <taxon>Mortierellomycetes</taxon>
        <taxon>Mortierellales</taxon>
        <taxon>Mortierellaceae</taxon>
        <taxon>Lunasporangiospora</taxon>
    </lineage>
</organism>
<dbReference type="GO" id="GO:0031146">
    <property type="term" value="P:SCF-dependent proteasomal ubiquitin-dependent protein catabolic process"/>
    <property type="evidence" value="ECO:0007669"/>
    <property type="project" value="TreeGrafter"/>
</dbReference>
<sequence length="714" mass="79593">MRDRSASKAGSGSGLGLAAPSRPLQKPSSRSPLATGPSPRPATDAPIPSPFPLLATPYQPHRQARKEYGIPFHGQRIYRRAQFIREFNFNTFAGLFCSYHFEILARSTLIGFRSIDLQHIGLPFSDHLLQILMSSRQLSRLTLGRGMHIPVEVLAYLESCFEDLTELRLIDCPDSMGDNELEQILRCCSRLETLEIHGEVFTDKSLAWIAKSCVNLEVLILEAPKITSSVIEQIAASCPKLKSWTLLDCMALDNTAIEALQHRYCRVNPSSRYAKRLSALMPPALDCFQGLALDHPLPMTVPSNYHPDSYPYLTAGDGADRQSMLTSMSQAGAFATSRYPSSTVSSPSTSSISSHVSDTDHVPSTTGGSTQVAAGSATKTTHPRFSLDRLNEEFMAQTLAPPHPGTGTGFNFGSRTMGTGMLTSIDFRDCGGIRPETVNHFLRTQASSLERLSLGGPSITDDAMDALTKIPFLHLTSLGLYRCTEISDEAMVSVLFNCDTIQELTIFGCNFTLSSFMAISAHLNGLEQLHLEHVGLIMNEAVQEILFRCKQLRVLKLWHCRNLTQDLFMSDLSPCPGLEELEYMDKFPRPYSDGSWEAQMRFLRSIIVRFECLRVLRLTKMADQYIPIQLVSYLCQLDQLEKFFILQSPGLGVVDLKELYKHLPTLTELGVGVSESLSEDDILGFNQAYHRPCVRIYKRMLESSEDFTRYHTTD</sequence>
<evidence type="ECO:0000256" key="1">
    <source>
        <dbReference type="SAM" id="MobiDB-lite"/>
    </source>
</evidence>
<feature type="region of interest" description="Disordered" evidence="1">
    <location>
        <begin position="337"/>
        <end position="380"/>
    </location>
</feature>
<gene>
    <name evidence="2" type="ORF">BGW38_003144</name>
</gene>
<dbReference type="InterPro" id="IPR006553">
    <property type="entry name" value="Leu-rich_rpt_Cys-con_subtyp"/>
</dbReference>
<dbReference type="PANTHER" id="PTHR13318">
    <property type="entry name" value="PARTNER OF PAIRED, ISOFORM B-RELATED"/>
    <property type="match status" value="1"/>
</dbReference>
<reference evidence="2" key="1">
    <citation type="journal article" date="2020" name="Fungal Divers.">
        <title>Resolving the Mortierellaceae phylogeny through synthesis of multi-gene phylogenetics and phylogenomics.</title>
        <authorList>
            <person name="Vandepol N."/>
            <person name="Liber J."/>
            <person name="Desiro A."/>
            <person name="Na H."/>
            <person name="Kennedy M."/>
            <person name="Barry K."/>
            <person name="Grigoriev I.V."/>
            <person name="Miller A.N."/>
            <person name="O'Donnell K."/>
            <person name="Stajich J.E."/>
            <person name="Bonito G."/>
        </authorList>
    </citation>
    <scope>NUCLEOTIDE SEQUENCE</scope>
    <source>
        <strain evidence="2">KOD1015</strain>
    </source>
</reference>
<accession>A0A9P6FR24</accession>
<dbReference type="InterPro" id="IPR032675">
    <property type="entry name" value="LRR_dom_sf"/>
</dbReference>
<dbReference type="SMART" id="SM00367">
    <property type="entry name" value="LRR_CC"/>
    <property type="match status" value="7"/>
</dbReference>
<evidence type="ECO:0000313" key="2">
    <source>
        <dbReference type="EMBL" id="KAF9580275.1"/>
    </source>
</evidence>
<proteinExistence type="predicted"/>
<protein>
    <recommendedName>
        <fullName evidence="4">RNI-like protein</fullName>
    </recommendedName>
</protein>
<dbReference type="SUPFAM" id="SSF52047">
    <property type="entry name" value="RNI-like"/>
    <property type="match status" value="2"/>
</dbReference>
<feature type="compositionally biased region" description="Low complexity" evidence="1">
    <location>
        <begin position="340"/>
        <end position="356"/>
    </location>
</feature>